<dbReference type="STRING" id="862517.HMPREF9225_0026"/>
<dbReference type="Pfam" id="PF06089">
    <property type="entry name" value="Asparaginase_II"/>
    <property type="match status" value="1"/>
</dbReference>
<dbReference type="AlphaFoldDB" id="E0NIN7"/>
<evidence type="ECO:0000313" key="2">
    <source>
        <dbReference type="Proteomes" id="UP000003280"/>
    </source>
</evidence>
<protein>
    <submittedName>
        <fullName evidence="1">L-asparaginase, thermolabile</fullName>
        <ecNumber evidence="1">3.5.1.1</ecNumber>
    </submittedName>
</protein>
<reference evidence="1 2" key="1">
    <citation type="submission" date="2010-07" db="EMBL/GenBank/DDBJ databases">
        <authorList>
            <person name="Muzny D."/>
            <person name="Qin X."/>
            <person name="Deng J."/>
            <person name="Jiang H."/>
            <person name="Liu Y."/>
            <person name="Qu J."/>
            <person name="Song X.-Z."/>
            <person name="Zhang L."/>
            <person name="Thornton R."/>
            <person name="Coyle M."/>
            <person name="Francisco L."/>
            <person name="Jackson L."/>
            <person name="Javaid M."/>
            <person name="Korchina V."/>
            <person name="Kovar C."/>
            <person name="Mata R."/>
            <person name="Mathew T."/>
            <person name="Ngo R."/>
            <person name="Nguyen L."/>
            <person name="Nguyen N."/>
            <person name="Okwuonu G."/>
            <person name="Ongeri F."/>
            <person name="Pham C."/>
            <person name="Simmons D."/>
            <person name="Wilczek-Boney K."/>
            <person name="Hale W."/>
            <person name="Jakkamsetti A."/>
            <person name="Pham P."/>
            <person name="Ruth R."/>
            <person name="San Lucas F."/>
            <person name="Warren J."/>
            <person name="Zhang J."/>
            <person name="Zhao Z."/>
            <person name="Zhou C."/>
            <person name="Zhu D."/>
            <person name="Lee S."/>
            <person name="Bess C."/>
            <person name="Blankenburg K."/>
            <person name="Forbes L."/>
            <person name="Fu Q."/>
            <person name="Gubbala S."/>
            <person name="Hirani K."/>
            <person name="Jayaseelan J.C."/>
            <person name="Lara F."/>
            <person name="Munidasa M."/>
            <person name="Palculict T."/>
            <person name="Patil S."/>
            <person name="Pu L.-L."/>
            <person name="Saada N."/>
            <person name="Tang L."/>
            <person name="Weissenberger G."/>
            <person name="Zhu Y."/>
            <person name="Hemphill L."/>
            <person name="Shang Y."/>
            <person name="Youmans B."/>
            <person name="Ayvaz T."/>
            <person name="Ross M."/>
            <person name="Santibanez J."/>
            <person name="Aqrawi P."/>
            <person name="Gross S."/>
            <person name="Joshi V."/>
            <person name="Fowler G."/>
            <person name="Nazareth L."/>
            <person name="Reid J."/>
            <person name="Worley K."/>
            <person name="Petrosino J."/>
            <person name="Highlander S."/>
            <person name="Gibbs R."/>
        </authorList>
    </citation>
    <scope>NUCLEOTIDE SEQUENCE [LARGE SCALE GENOMIC DNA]</scope>
    <source>
        <strain evidence="1 2">ATCC BAA-1640</strain>
    </source>
</reference>
<dbReference type="EC" id="3.5.1.1" evidence="1"/>
<keyword evidence="2" id="KW-1185">Reference proteome</keyword>
<dbReference type="OrthoDB" id="9770793at2"/>
<accession>E0NIN7</accession>
<keyword evidence="1" id="KW-0378">Hydrolase</keyword>
<organism evidence="1 2">
    <name type="scientific">Peptoniphilus duerdenii ATCC BAA-1640</name>
    <dbReference type="NCBI Taxonomy" id="862517"/>
    <lineage>
        <taxon>Bacteria</taxon>
        <taxon>Bacillati</taxon>
        <taxon>Bacillota</taxon>
        <taxon>Tissierellia</taxon>
        <taxon>Tissierellales</taxon>
        <taxon>Peptoniphilaceae</taxon>
        <taxon>Peptoniphilus</taxon>
    </lineage>
</organism>
<evidence type="ECO:0000313" key="1">
    <source>
        <dbReference type="EMBL" id="EFM26332.1"/>
    </source>
</evidence>
<dbReference type="PANTHER" id="PTHR42110">
    <property type="entry name" value="L-ASPARAGINASE, PUTATIVE (AFU_ORTHOLOGUE AFUA_3G11890)-RELATED"/>
    <property type="match status" value="1"/>
</dbReference>
<dbReference type="Proteomes" id="UP000003280">
    <property type="component" value="Unassembled WGS sequence"/>
</dbReference>
<dbReference type="PANTHER" id="PTHR42110:SF1">
    <property type="entry name" value="L-ASPARAGINASE, PUTATIVE (AFU_ORTHOLOGUE AFUA_3G11890)-RELATED"/>
    <property type="match status" value="1"/>
</dbReference>
<proteinExistence type="predicted"/>
<dbReference type="GO" id="GO:0004067">
    <property type="term" value="F:asparaginase activity"/>
    <property type="evidence" value="ECO:0007669"/>
    <property type="project" value="UniProtKB-EC"/>
</dbReference>
<dbReference type="eggNOG" id="COG4448">
    <property type="taxonomic scope" value="Bacteria"/>
</dbReference>
<comment type="caution">
    <text evidence="1">The sequence shown here is derived from an EMBL/GenBank/DDBJ whole genome shotgun (WGS) entry which is preliminary data.</text>
</comment>
<dbReference type="InterPro" id="IPR010349">
    <property type="entry name" value="Asparaginase_II"/>
</dbReference>
<name>E0NIN7_9FIRM</name>
<dbReference type="HOGENOM" id="CLU_062004_0_0_9"/>
<sequence length="328" mass="37044">MEKLAITTRGSLEDMYTFGTVVVVDEKNNIIYEKGNSEEIAYPRSSAKLMQAITPLSLGAKEKFNLTEKEIAIICASHSGEDFHIETVRGILEKAGLDESYLKCGPHYPFKEDVAERMKKEGIKPRDIHNNCSGKHTGMLLSCLIKGWSLGDYYKIDHPVQQKITENIEKICMCKIPREHISVDGCGVPVHAMTMREFAHGMARLSDYENLEGYEEAAKDIIHAITNNSKYTSGSDRIDHKLISKYPGKIIVKSGANGYFGGFLPDRKLGIAIKTYDGISEKRNLVLIELLKKLEVIQKEDYDYFDKLYSKDIKNHRDEVVGEVKLCL</sequence>
<gene>
    <name evidence="1" type="ORF">HMPREF9225_0026</name>
</gene>
<dbReference type="EMBL" id="AEEH01000009">
    <property type="protein sequence ID" value="EFM26332.1"/>
    <property type="molecule type" value="Genomic_DNA"/>
</dbReference>
<dbReference type="RefSeq" id="WP_008900862.1">
    <property type="nucleotide sequence ID" value="NZ_GL397071.1"/>
</dbReference>